<accession>A0A378XJC3</accession>
<dbReference type="InterPro" id="IPR027417">
    <property type="entry name" value="P-loop_NTPase"/>
</dbReference>
<dbReference type="GO" id="GO:0016887">
    <property type="term" value="F:ATP hydrolysis activity"/>
    <property type="evidence" value="ECO:0007669"/>
    <property type="project" value="InterPro"/>
</dbReference>
<organism evidence="6 7">
    <name type="scientific">Oligella ureolytica</name>
    <dbReference type="NCBI Taxonomy" id="90244"/>
    <lineage>
        <taxon>Bacteria</taxon>
        <taxon>Pseudomonadati</taxon>
        <taxon>Pseudomonadota</taxon>
        <taxon>Betaproteobacteria</taxon>
        <taxon>Burkholderiales</taxon>
        <taxon>Alcaligenaceae</taxon>
        <taxon>Oligella</taxon>
    </lineage>
</organism>
<feature type="domain" description="ABC transporter" evidence="4">
    <location>
        <begin position="9"/>
        <end position="250"/>
    </location>
</feature>
<evidence type="ECO:0000259" key="4">
    <source>
        <dbReference type="PROSITE" id="PS50893"/>
    </source>
</evidence>
<sequence>MFKLPPPVLDIQQVSLVKSDRQILSACDLQLYPSEVLAIVGPSGAGKSSLLNILVGKDSPSECHLFKLKEHDIQRTDTHRIYQLRRQLMGYVAQDADKTLNLKLSAAANIAQRLFDLGLNSASDALSRAKALSERLGLPLERLDDSVATYSGGMRQRVQIAAAIVHEPEILFLDEPTSALDSVSQAEFIDCLLDLKTERNLSMVFVTHDLRLVRLIADRVLVMDKGKVVSQAVIDRMLTEPEHPTAEALVKAMI</sequence>
<dbReference type="EMBL" id="UGSB01000001">
    <property type="protein sequence ID" value="SUA57206.1"/>
    <property type="molecule type" value="Genomic_DNA"/>
</dbReference>
<dbReference type="Proteomes" id="UP000254603">
    <property type="component" value="Unassembled WGS sequence"/>
</dbReference>
<dbReference type="EC" id="3.6.3.-" evidence="6"/>
<evidence type="ECO:0000256" key="3">
    <source>
        <dbReference type="ARBA" id="ARBA00022840"/>
    </source>
</evidence>
<dbReference type="Pfam" id="PF00005">
    <property type="entry name" value="ABC_tran"/>
    <property type="match status" value="1"/>
</dbReference>
<dbReference type="InterPro" id="IPR012700">
    <property type="entry name" value="PhnK"/>
</dbReference>
<keyword evidence="3 6" id="KW-0067">ATP-binding</keyword>
<evidence type="ECO:0000256" key="1">
    <source>
        <dbReference type="ARBA" id="ARBA00022475"/>
    </source>
</evidence>
<dbReference type="Proteomes" id="UP000594903">
    <property type="component" value="Chromosome"/>
</dbReference>
<dbReference type="InterPro" id="IPR017871">
    <property type="entry name" value="ABC_transporter-like_CS"/>
</dbReference>
<dbReference type="GO" id="GO:0005886">
    <property type="term" value="C:plasma membrane"/>
    <property type="evidence" value="ECO:0007669"/>
    <property type="project" value="TreeGrafter"/>
</dbReference>
<keyword evidence="6" id="KW-0449">Lipoprotein</keyword>
<dbReference type="GO" id="GO:0005524">
    <property type="term" value="F:ATP binding"/>
    <property type="evidence" value="ECO:0007669"/>
    <property type="project" value="UniProtKB-KW"/>
</dbReference>
<evidence type="ECO:0000313" key="6">
    <source>
        <dbReference type="EMBL" id="SUA57206.1"/>
    </source>
</evidence>
<dbReference type="EMBL" id="CP065725">
    <property type="protein sequence ID" value="QPT39691.1"/>
    <property type="molecule type" value="Genomic_DNA"/>
</dbReference>
<dbReference type="OrthoDB" id="9802772at2"/>
<keyword evidence="8" id="KW-1185">Reference proteome</keyword>
<dbReference type="PIRSF" id="PIRSF037116">
    <property type="entry name" value="CP_lyase_PhnK"/>
    <property type="match status" value="1"/>
</dbReference>
<keyword evidence="1" id="KW-0472">Membrane</keyword>
<dbReference type="SUPFAM" id="SSF52540">
    <property type="entry name" value="P-loop containing nucleoside triphosphate hydrolases"/>
    <property type="match status" value="1"/>
</dbReference>
<dbReference type="RefSeq" id="WP_018575583.1">
    <property type="nucleotide sequence ID" value="NZ_CP065725.1"/>
</dbReference>
<dbReference type="Gene3D" id="3.40.50.300">
    <property type="entry name" value="P-loop containing nucleotide triphosphate hydrolases"/>
    <property type="match status" value="1"/>
</dbReference>
<dbReference type="PROSITE" id="PS00211">
    <property type="entry name" value="ABC_TRANSPORTER_1"/>
    <property type="match status" value="1"/>
</dbReference>
<reference evidence="5 8" key="2">
    <citation type="submission" date="2020-12" db="EMBL/GenBank/DDBJ databases">
        <title>FDA dAtabase for Regulatory Grade micrObial Sequences (FDA-ARGOS): Supporting development and validation of Infectious Disease Dx tests.</title>
        <authorList>
            <person name="Sproer C."/>
            <person name="Gronow S."/>
            <person name="Severitt S."/>
            <person name="Schroder I."/>
            <person name="Tallon L."/>
            <person name="Sadzewicz L."/>
            <person name="Zhao X."/>
            <person name="Boylan J."/>
            <person name="Ott S."/>
            <person name="Bowen H."/>
            <person name="Vavikolanu K."/>
            <person name="Mehta A."/>
            <person name="Aluvathingal J."/>
            <person name="Nadendla S."/>
            <person name="Lowell S."/>
            <person name="Myers T."/>
            <person name="Yan Y."/>
            <person name="Sichtig H."/>
        </authorList>
    </citation>
    <scope>NUCLEOTIDE SEQUENCE [LARGE SCALE GENOMIC DNA]</scope>
    <source>
        <strain evidence="5 8">FDAARGOS_872</strain>
    </source>
</reference>
<dbReference type="PROSITE" id="PS50893">
    <property type="entry name" value="ABC_TRANSPORTER_2"/>
    <property type="match status" value="1"/>
</dbReference>
<dbReference type="SMART" id="SM00382">
    <property type="entry name" value="AAA"/>
    <property type="match status" value="1"/>
</dbReference>
<evidence type="ECO:0000313" key="7">
    <source>
        <dbReference type="Proteomes" id="UP000254603"/>
    </source>
</evidence>
<evidence type="ECO:0000313" key="8">
    <source>
        <dbReference type="Proteomes" id="UP000594903"/>
    </source>
</evidence>
<gene>
    <name evidence="6" type="primary">lolD_3</name>
    <name evidence="5" type="ORF">I6G29_11215</name>
    <name evidence="6" type="ORF">NCTC11997_02309</name>
</gene>
<dbReference type="InterPro" id="IPR003439">
    <property type="entry name" value="ABC_transporter-like_ATP-bd"/>
</dbReference>
<dbReference type="GO" id="GO:0022857">
    <property type="term" value="F:transmembrane transporter activity"/>
    <property type="evidence" value="ECO:0007669"/>
    <property type="project" value="TreeGrafter"/>
</dbReference>
<name>A0A378XJC3_9BURK</name>
<reference evidence="6 7" key="1">
    <citation type="submission" date="2018-06" db="EMBL/GenBank/DDBJ databases">
        <authorList>
            <consortium name="Pathogen Informatics"/>
            <person name="Doyle S."/>
        </authorList>
    </citation>
    <scope>NUCLEOTIDE SEQUENCE [LARGE SCALE GENOMIC DNA]</scope>
    <source>
        <strain evidence="6 7">NCTC11997</strain>
    </source>
</reference>
<evidence type="ECO:0000313" key="5">
    <source>
        <dbReference type="EMBL" id="QPT39691.1"/>
    </source>
</evidence>
<dbReference type="InterPro" id="IPR003593">
    <property type="entry name" value="AAA+_ATPase"/>
</dbReference>
<evidence type="ECO:0000256" key="2">
    <source>
        <dbReference type="ARBA" id="ARBA00022741"/>
    </source>
</evidence>
<keyword evidence="1" id="KW-1003">Cell membrane</keyword>
<dbReference type="InterPro" id="IPR015854">
    <property type="entry name" value="ABC_transpr_LolD-like"/>
</dbReference>
<proteinExistence type="predicted"/>
<dbReference type="STRING" id="1122619.GCA_000373745_02398"/>
<dbReference type="PANTHER" id="PTHR24220">
    <property type="entry name" value="IMPORT ATP-BINDING PROTEIN"/>
    <property type="match status" value="1"/>
</dbReference>
<protein>
    <submittedName>
        <fullName evidence="5">ATP-binding cassette domain-containing protein</fullName>
    </submittedName>
    <submittedName>
        <fullName evidence="6">Lipoprotein-releasing system ATP-binding protein LolD</fullName>
        <ecNumber evidence="6">3.6.3.-</ecNumber>
    </submittedName>
</protein>
<keyword evidence="2" id="KW-0547">Nucleotide-binding</keyword>
<dbReference type="AlphaFoldDB" id="A0A378XJC3"/>
<keyword evidence="6" id="KW-0378">Hydrolase</keyword>